<evidence type="ECO:0000256" key="2">
    <source>
        <dbReference type="ARBA" id="ARBA00022490"/>
    </source>
</evidence>
<feature type="domain" description="Kinesin motor" evidence="9">
    <location>
        <begin position="1"/>
        <end position="28"/>
    </location>
</feature>
<dbReference type="Gene3D" id="3.40.850.10">
    <property type="entry name" value="Kinesin motor domain"/>
    <property type="match status" value="1"/>
</dbReference>
<dbReference type="EMBL" id="UYRR01015751">
    <property type="protein sequence ID" value="VDK28046.1"/>
    <property type="molecule type" value="Genomic_DNA"/>
</dbReference>
<dbReference type="SUPFAM" id="SSF52540">
    <property type="entry name" value="P-loop containing nucleoside triphosphate hydrolases"/>
    <property type="match status" value="1"/>
</dbReference>
<sequence>MIACISPADTNAEETISTLRYADRTKKIKNKPIVNVDPAFALVESLRTELAAAKRQIASLMNGEQPGIGGCAVDGGSVNFASSELMAERERLAKELDDAHDEVRRLNFCLAEEVAEKSHILEQLLSARQAFESLKQRIRTAFE</sequence>
<evidence type="ECO:0000313" key="11">
    <source>
        <dbReference type="Proteomes" id="UP000267096"/>
    </source>
</evidence>
<evidence type="ECO:0000313" key="10">
    <source>
        <dbReference type="EMBL" id="VDK28046.1"/>
    </source>
</evidence>
<dbReference type="GO" id="GO:0007018">
    <property type="term" value="P:microtubule-based movement"/>
    <property type="evidence" value="ECO:0007669"/>
    <property type="project" value="InterPro"/>
</dbReference>
<protein>
    <submittedName>
        <fullName evidence="12">Kinesin motor domain-containing protein</fullName>
    </submittedName>
</protein>
<keyword evidence="4" id="KW-0067">ATP-binding</keyword>
<dbReference type="AlphaFoldDB" id="A0A0M3JHL5"/>
<dbReference type="InterPro" id="IPR001752">
    <property type="entry name" value="Kinesin_motor_dom"/>
</dbReference>
<evidence type="ECO:0000256" key="1">
    <source>
        <dbReference type="ARBA" id="ARBA00004245"/>
    </source>
</evidence>
<dbReference type="Proteomes" id="UP000267096">
    <property type="component" value="Unassembled WGS sequence"/>
</dbReference>
<dbReference type="OrthoDB" id="5870151at2759"/>
<keyword evidence="3" id="KW-0547">Nucleotide-binding</keyword>
<reference evidence="12" key="1">
    <citation type="submission" date="2017-02" db="UniProtKB">
        <authorList>
            <consortium name="WormBaseParasite"/>
        </authorList>
    </citation>
    <scope>IDENTIFICATION</scope>
</reference>
<evidence type="ECO:0000256" key="4">
    <source>
        <dbReference type="ARBA" id="ARBA00022840"/>
    </source>
</evidence>
<reference evidence="10 11" key="2">
    <citation type="submission" date="2018-11" db="EMBL/GenBank/DDBJ databases">
        <authorList>
            <consortium name="Pathogen Informatics"/>
        </authorList>
    </citation>
    <scope>NUCLEOTIDE SEQUENCE [LARGE SCALE GENOMIC DNA]</scope>
</reference>
<keyword evidence="6" id="KW-0206">Cytoskeleton</keyword>
<dbReference type="InterPro" id="IPR027417">
    <property type="entry name" value="P-loop_NTPase"/>
</dbReference>
<evidence type="ECO:0000256" key="8">
    <source>
        <dbReference type="SAM" id="Coils"/>
    </source>
</evidence>
<evidence type="ECO:0000256" key="6">
    <source>
        <dbReference type="ARBA" id="ARBA00023212"/>
    </source>
</evidence>
<dbReference type="WBParaSite" id="ASIM_0000712901-mRNA-1">
    <property type="protein sequence ID" value="ASIM_0000712901-mRNA-1"/>
    <property type="gene ID" value="ASIM_0000712901"/>
</dbReference>
<comment type="subcellular location">
    <subcellularLocation>
        <location evidence="1">Cytoplasm</location>
        <location evidence="1">Cytoskeleton</location>
    </subcellularLocation>
</comment>
<dbReference type="InterPro" id="IPR036961">
    <property type="entry name" value="Kinesin_motor_dom_sf"/>
</dbReference>
<dbReference type="InterPro" id="IPR027640">
    <property type="entry name" value="Kinesin-like_fam"/>
</dbReference>
<comment type="similarity">
    <text evidence="7">Belongs to the TRAFAC class myosin-kinesin ATPase superfamily. Kinesin family.</text>
</comment>
<gene>
    <name evidence="10" type="ORF">ASIM_LOCUS6896</name>
</gene>
<keyword evidence="11" id="KW-1185">Reference proteome</keyword>
<dbReference type="PROSITE" id="PS50067">
    <property type="entry name" value="KINESIN_MOTOR_2"/>
    <property type="match status" value="1"/>
</dbReference>
<dbReference type="GO" id="GO:0007052">
    <property type="term" value="P:mitotic spindle organization"/>
    <property type="evidence" value="ECO:0007669"/>
    <property type="project" value="TreeGrafter"/>
</dbReference>
<accession>A0A0M3JHL5</accession>
<dbReference type="GO" id="GO:0008017">
    <property type="term" value="F:microtubule binding"/>
    <property type="evidence" value="ECO:0007669"/>
    <property type="project" value="InterPro"/>
</dbReference>
<keyword evidence="2" id="KW-0963">Cytoplasm</keyword>
<dbReference type="GO" id="GO:0005524">
    <property type="term" value="F:ATP binding"/>
    <property type="evidence" value="ECO:0007669"/>
    <property type="project" value="UniProtKB-KW"/>
</dbReference>
<dbReference type="GO" id="GO:0051231">
    <property type="term" value="P:spindle elongation"/>
    <property type="evidence" value="ECO:0007669"/>
    <property type="project" value="TreeGrafter"/>
</dbReference>
<organism evidence="12">
    <name type="scientific">Anisakis simplex</name>
    <name type="common">Herring worm</name>
    <dbReference type="NCBI Taxonomy" id="6269"/>
    <lineage>
        <taxon>Eukaryota</taxon>
        <taxon>Metazoa</taxon>
        <taxon>Ecdysozoa</taxon>
        <taxon>Nematoda</taxon>
        <taxon>Chromadorea</taxon>
        <taxon>Rhabditida</taxon>
        <taxon>Spirurina</taxon>
        <taxon>Ascaridomorpha</taxon>
        <taxon>Ascaridoidea</taxon>
        <taxon>Anisakidae</taxon>
        <taxon>Anisakis</taxon>
        <taxon>Anisakis simplex complex</taxon>
    </lineage>
</organism>
<comment type="caution">
    <text evidence="7">Lacks conserved residue(s) required for the propagation of feature annotation.</text>
</comment>
<dbReference type="PANTHER" id="PTHR47969">
    <property type="entry name" value="CHROMOSOME-ASSOCIATED KINESIN KIF4A-RELATED"/>
    <property type="match status" value="1"/>
</dbReference>
<dbReference type="PANTHER" id="PTHR47969:SF15">
    <property type="entry name" value="CHROMOSOME-ASSOCIATED KINESIN KIF4A-RELATED"/>
    <property type="match status" value="1"/>
</dbReference>
<feature type="coiled-coil region" evidence="8">
    <location>
        <begin position="43"/>
        <end position="102"/>
    </location>
</feature>
<evidence type="ECO:0000256" key="3">
    <source>
        <dbReference type="ARBA" id="ARBA00022741"/>
    </source>
</evidence>
<name>A0A0M3JHL5_ANISI</name>
<dbReference type="GO" id="GO:0003777">
    <property type="term" value="F:microtubule motor activity"/>
    <property type="evidence" value="ECO:0007669"/>
    <property type="project" value="InterPro"/>
</dbReference>
<evidence type="ECO:0000313" key="12">
    <source>
        <dbReference type="WBParaSite" id="ASIM_0000712901-mRNA-1"/>
    </source>
</evidence>
<evidence type="ECO:0000259" key="9">
    <source>
        <dbReference type="PROSITE" id="PS50067"/>
    </source>
</evidence>
<evidence type="ECO:0000256" key="5">
    <source>
        <dbReference type="ARBA" id="ARBA00023054"/>
    </source>
</evidence>
<evidence type="ECO:0000256" key="7">
    <source>
        <dbReference type="PROSITE-ProRule" id="PRU00283"/>
    </source>
</evidence>
<dbReference type="GO" id="GO:0005875">
    <property type="term" value="C:microtubule associated complex"/>
    <property type="evidence" value="ECO:0007669"/>
    <property type="project" value="TreeGrafter"/>
</dbReference>
<proteinExistence type="inferred from homology"/>
<keyword evidence="5 8" id="KW-0175">Coiled coil</keyword>